<reference evidence="1 2" key="1">
    <citation type="journal article" date="2014" name="PLoS Genet.">
        <title>Phylogenetically driven sequencing of extremely halophilic archaea reveals strategies for static and dynamic osmo-response.</title>
        <authorList>
            <person name="Becker E.A."/>
            <person name="Seitzer P.M."/>
            <person name="Tritt A."/>
            <person name="Larsen D."/>
            <person name="Krusor M."/>
            <person name="Yao A.I."/>
            <person name="Wu D."/>
            <person name="Madern D."/>
            <person name="Eisen J.A."/>
            <person name="Darling A.E."/>
            <person name="Facciotti M.T."/>
        </authorList>
    </citation>
    <scope>NUCLEOTIDE SEQUENCE [LARGE SCALE GENOMIC DNA]</scope>
    <source>
        <strain evidence="1 2">GA33</strain>
    </source>
</reference>
<dbReference type="EMBL" id="AOHW01000053">
    <property type="protein sequence ID" value="ELY35976.1"/>
    <property type="molecule type" value="Genomic_DNA"/>
</dbReference>
<comment type="caution">
    <text evidence="1">The sequence shown here is derived from an EMBL/GenBank/DDBJ whole genome shotgun (WGS) entry which is preliminary data.</text>
</comment>
<dbReference type="AlphaFoldDB" id="L9VG02"/>
<organism evidence="1 2">
    <name type="scientific">Natronorubrum tibetense GA33</name>
    <dbReference type="NCBI Taxonomy" id="1114856"/>
    <lineage>
        <taxon>Archaea</taxon>
        <taxon>Methanobacteriati</taxon>
        <taxon>Methanobacteriota</taxon>
        <taxon>Stenosarchaea group</taxon>
        <taxon>Halobacteria</taxon>
        <taxon>Halobacteriales</taxon>
        <taxon>Natrialbaceae</taxon>
        <taxon>Natronorubrum</taxon>
    </lineage>
</organism>
<dbReference type="STRING" id="1114856.GCA_000383975_01475"/>
<gene>
    <name evidence="1" type="ORF">C496_22644</name>
</gene>
<dbReference type="PATRIC" id="fig|1114856.3.peg.4682"/>
<sequence length="138" mass="15124">MLRTLLVAFGCFEILKPQPVIDACERIGLENPEEAQLRPHALWGARLEGLLVVWLLVRGREGSTVVSTLLGMAGLVLIALPQPAVELSQRLVYENTDELELKPWIEPAARALGGFYLLVVVLSKRSNEPNPGKTAETA</sequence>
<accession>L9VG02</accession>
<dbReference type="eggNOG" id="arCOG07770">
    <property type="taxonomic scope" value="Archaea"/>
</dbReference>
<protein>
    <submittedName>
        <fullName evidence="1">Uncharacterized protein</fullName>
    </submittedName>
</protein>
<keyword evidence="2" id="KW-1185">Reference proteome</keyword>
<dbReference type="RefSeq" id="WP_006092834.1">
    <property type="nucleotide sequence ID" value="NZ_AOHW01000053.1"/>
</dbReference>
<evidence type="ECO:0000313" key="2">
    <source>
        <dbReference type="Proteomes" id="UP000011599"/>
    </source>
</evidence>
<evidence type="ECO:0000313" key="1">
    <source>
        <dbReference type="EMBL" id="ELY35976.1"/>
    </source>
</evidence>
<dbReference type="Proteomes" id="UP000011599">
    <property type="component" value="Unassembled WGS sequence"/>
</dbReference>
<dbReference type="OrthoDB" id="260081at2157"/>
<name>L9VG02_9EURY</name>
<proteinExistence type="predicted"/>